<protein>
    <recommendedName>
        <fullName evidence="1">YbaK/aminoacyl-tRNA synthetase-associated domain-containing protein</fullName>
    </recommendedName>
</protein>
<reference evidence="2" key="1">
    <citation type="submission" date="2021-01" db="EMBL/GenBank/DDBJ databases">
        <authorList>
            <person name="Corre E."/>
            <person name="Pelletier E."/>
            <person name="Niang G."/>
            <person name="Scheremetjew M."/>
            <person name="Finn R."/>
            <person name="Kale V."/>
            <person name="Holt S."/>
            <person name="Cochrane G."/>
            <person name="Meng A."/>
            <person name="Brown T."/>
            <person name="Cohen L."/>
        </authorList>
    </citation>
    <scope>NUCLEOTIDE SEQUENCE</scope>
    <source>
        <strain evidence="2">UTEX LB 985</strain>
    </source>
</reference>
<accession>A0A7S2BVP8</accession>
<dbReference type="InterPro" id="IPR007214">
    <property type="entry name" value="YbaK/aa-tRNA-synth-assoc-dom"/>
</dbReference>
<dbReference type="Pfam" id="PF04073">
    <property type="entry name" value="tRNA_edit"/>
    <property type="match status" value="1"/>
</dbReference>
<dbReference type="EMBL" id="HBGU01007511">
    <property type="protein sequence ID" value="CAD9406849.1"/>
    <property type="molecule type" value="Transcribed_RNA"/>
</dbReference>
<feature type="domain" description="YbaK/aminoacyl-tRNA synthetase-associated" evidence="1">
    <location>
        <begin position="125"/>
        <end position="180"/>
    </location>
</feature>
<dbReference type="AlphaFoldDB" id="A0A7S2BVP8"/>
<evidence type="ECO:0000259" key="1">
    <source>
        <dbReference type="Pfam" id="PF04073"/>
    </source>
</evidence>
<dbReference type="Gene3D" id="3.90.960.10">
    <property type="entry name" value="YbaK/aminoacyl-tRNA synthetase-associated domain"/>
    <property type="match status" value="1"/>
</dbReference>
<dbReference type="InterPro" id="IPR036754">
    <property type="entry name" value="YbaK/aa-tRNA-synt-asso_dom_sf"/>
</dbReference>
<organism evidence="2">
    <name type="scientific">Haptolina brevifila</name>
    <dbReference type="NCBI Taxonomy" id="156173"/>
    <lineage>
        <taxon>Eukaryota</taxon>
        <taxon>Haptista</taxon>
        <taxon>Haptophyta</taxon>
        <taxon>Prymnesiophyceae</taxon>
        <taxon>Prymnesiales</taxon>
        <taxon>Prymnesiaceae</taxon>
        <taxon>Haptolina</taxon>
    </lineage>
</organism>
<dbReference type="GO" id="GO:0002161">
    <property type="term" value="F:aminoacyl-tRNA deacylase activity"/>
    <property type="evidence" value="ECO:0007669"/>
    <property type="project" value="InterPro"/>
</dbReference>
<dbReference type="SUPFAM" id="SSF55826">
    <property type="entry name" value="YbaK/ProRS associated domain"/>
    <property type="match status" value="1"/>
</dbReference>
<name>A0A7S2BVP8_9EUKA</name>
<evidence type="ECO:0000313" key="2">
    <source>
        <dbReference type="EMBL" id="CAD9406849.1"/>
    </source>
</evidence>
<sequence>MASSVHDPMATGTVASAFEHLARLTPGPYGKSSTASAASGALVDLTIAIAGAGVNLSIVRTMAAAPPPVGMTAAVAPAALAVTTAPPKALPSQPGDEDPATNAKLLAMLGSQLGEPNGRWGTSTHEAVRTSEEAAQVRGASLASGAKAMLLATKPSDEFVLAVISASEKMDSKAFKKVFDFSRRQLKALD</sequence>
<gene>
    <name evidence="2" type="ORF">CBRE1094_LOCUS4117</name>
</gene>
<proteinExistence type="predicted"/>